<dbReference type="Pfam" id="PF10006">
    <property type="entry name" value="DUF2249"/>
    <property type="match status" value="1"/>
</dbReference>
<protein>
    <submittedName>
        <fullName evidence="2">Hemerythrin HHE cation binding domain protein</fullName>
    </submittedName>
</protein>
<keyword evidence="3" id="KW-1185">Reference proteome</keyword>
<proteinExistence type="predicted"/>
<dbReference type="InterPro" id="IPR018720">
    <property type="entry name" value="DUF2249"/>
</dbReference>
<accession>A0A1R4GTB3</accession>
<reference evidence="2 3" key="1">
    <citation type="submission" date="2017-02" db="EMBL/GenBank/DDBJ databases">
        <authorList>
            <person name="Peterson S.W."/>
        </authorList>
    </citation>
    <scope>NUCLEOTIDE SEQUENCE [LARGE SCALE GENOMIC DNA]</scope>
    <source>
        <strain evidence="2 3">B Ar 00.02</strain>
    </source>
</reference>
<dbReference type="RefSeq" id="WP_342744403.1">
    <property type="nucleotide sequence ID" value="NZ_FUHW01000044.1"/>
</dbReference>
<evidence type="ECO:0000313" key="2">
    <source>
        <dbReference type="EMBL" id="SJM71466.1"/>
    </source>
</evidence>
<evidence type="ECO:0000313" key="3">
    <source>
        <dbReference type="Proteomes" id="UP000195913"/>
    </source>
</evidence>
<sequence length="245" mass="25028">MENLTLASSQTSATALESIRQLLAEWSSKVASQSGDPAALQRTLTSDIDPGLGALTRSLAAAGNKTDTALVARLLDLATTAAATASTRLAEQPSEGRAGAAAQAAVTALEMASTEALPVLAACPEVDLNRVLADLSAPSKDSATQEESDGGVAAVSAPAGGGCACGGHDEEGLAELDTRVIPHAIRHATIFGALEGLAPGRGILLIANHNPLPLLAQLEQRAAGQFAVEYVEEGPETYRLSMIRR</sequence>
<feature type="domain" description="DUF2249" evidence="1">
    <location>
        <begin position="175"/>
        <end position="241"/>
    </location>
</feature>
<dbReference type="EMBL" id="FUHW01000044">
    <property type="protein sequence ID" value="SJM71466.1"/>
    <property type="molecule type" value="Genomic_DNA"/>
</dbReference>
<name>A0A1R4GTB3_9MICC</name>
<gene>
    <name evidence="2" type="ORF">FM101_13385</name>
</gene>
<dbReference type="AlphaFoldDB" id="A0A1R4GTB3"/>
<dbReference type="Proteomes" id="UP000195913">
    <property type="component" value="Unassembled WGS sequence"/>
</dbReference>
<organism evidence="2 3">
    <name type="scientific">Arthrobacter rhombi</name>
    <dbReference type="NCBI Taxonomy" id="71253"/>
    <lineage>
        <taxon>Bacteria</taxon>
        <taxon>Bacillati</taxon>
        <taxon>Actinomycetota</taxon>
        <taxon>Actinomycetes</taxon>
        <taxon>Micrococcales</taxon>
        <taxon>Micrococcaceae</taxon>
        <taxon>Arthrobacter</taxon>
    </lineage>
</organism>
<evidence type="ECO:0000259" key="1">
    <source>
        <dbReference type="Pfam" id="PF10006"/>
    </source>
</evidence>